<sequence length="200" mass="22356">MLDEHEKAFVTNGDWALGCTPTDDFSMGLAQWWRLIESVFGRIVRNNLGKMFDENPQWLASDRETLSPKALASESVFLKKLAVPGERERMTLADILRVLEKCVIKPRTLDRCDSIVRQKATEYFAPHAQILQKAVQAGGAQPFLSLLTIDQFRNLASHSQPTTESNAAVGRLVAKSIVNALFLPNLRAWGFKSVVPVFTV</sequence>
<organism evidence="1 2">
    <name type="scientific">Lacipirellula limnantheis</name>
    <dbReference type="NCBI Taxonomy" id="2528024"/>
    <lineage>
        <taxon>Bacteria</taxon>
        <taxon>Pseudomonadati</taxon>
        <taxon>Planctomycetota</taxon>
        <taxon>Planctomycetia</taxon>
        <taxon>Pirellulales</taxon>
        <taxon>Lacipirellulaceae</taxon>
        <taxon>Lacipirellula</taxon>
    </lineage>
</organism>
<gene>
    <name evidence="1" type="ORF">I41_08400</name>
</gene>
<name>A0A517TTH1_9BACT</name>
<proteinExistence type="predicted"/>
<protein>
    <submittedName>
        <fullName evidence="1">Uncharacterized protein</fullName>
    </submittedName>
</protein>
<evidence type="ECO:0000313" key="1">
    <source>
        <dbReference type="EMBL" id="QDT71680.1"/>
    </source>
</evidence>
<dbReference type="OrthoDB" id="97027at203682"/>
<dbReference type="RefSeq" id="WP_145431138.1">
    <property type="nucleotide sequence ID" value="NZ_CP036339.1"/>
</dbReference>
<dbReference type="EMBL" id="CP036339">
    <property type="protein sequence ID" value="QDT71680.1"/>
    <property type="molecule type" value="Genomic_DNA"/>
</dbReference>
<keyword evidence="2" id="KW-1185">Reference proteome</keyword>
<accession>A0A517TTH1</accession>
<reference evidence="1 2" key="1">
    <citation type="submission" date="2019-02" db="EMBL/GenBank/DDBJ databases">
        <title>Deep-cultivation of Planctomycetes and their phenomic and genomic characterization uncovers novel biology.</title>
        <authorList>
            <person name="Wiegand S."/>
            <person name="Jogler M."/>
            <person name="Boedeker C."/>
            <person name="Pinto D."/>
            <person name="Vollmers J."/>
            <person name="Rivas-Marin E."/>
            <person name="Kohn T."/>
            <person name="Peeters S.H."/>
            <person name="Heuer A."/>
            <person name="Rast P."/>
            <person name="Oberbeckmann S."/>
            <person name="Bunk B."/>
            <person name="Jeske O."/>
            <person name="Meyerdierks A."/>
            <person name="Storesund J.E."/>
            <person name="Kallscheuer N."/>
            <person name="Luecker S."/>
            <person name="Lage O.M."/>
            <person name="Pohl T."/>
            <person name="Merkel B.J."/>
            <person name="Hornburger P."/>
            <person name="Mueller R.-W."/>
            <person name="Bruemmer F."/>
            <person name="Labrenz M."/>
            <person name="Spormann A.M."/>
            <person name="Op den Camp H."/>
            <person name="Overmann J."/>
            <person name="Amann R."/>
            <person name="Jetten M.S.M."/>
            <person name="Mascher T."/>
            <person name="Medema M.H."/>
            <person name="Devos D.P."/>
            <person name="Kaster A.-K."/>
            <person name="Ovreas L."/>
            <person name="Rohde M."/>
            <person name="Galperin M.Y."/>
            <person name="Jogler C."/>
        </authorList>
    </citation>
    <scope>NUCLEOTIDE SEQUENCE [LARGE SCALE GENOMIC DNA]</scope>
    <source>
        <strain evidence="1 2">I41</strain>
    </source>
</reference>
<dbReference type="KEGG" id="llh:I41_08400"/>
<evidence type="ECO:0000313" key="2">
    <source>
        <dbReference type="Proteomes" id="UP000317909"/>
    </source>
</evidence>
<dbReference type="AlphaFoldDB" id="A0A517TTH1"/>
<dbReference type="Proteomes" id="UP000317909">
    <property type="component" value="Chromosome"/>
</dbReference>